<dbReference type="Pfam" id="PF20247">
    <property type="entry name" value="DUF6602"/>
    <property type="match status" value="1"/>
</dbReference>
<keyword evidence="3" id="KW-1185">Reference proteome</keyword>
<dbReference type="CDD" id="cd21173">
    <property type="entry name" value="NucC-like"/>
    <property type="match status" value="1"/>
</dbReference>
<feature type="domain" description="DUF6602" evidence="1">
    <location>
        <begin position="36"/>
        <end position="133"/>
    </location>
</feature>
<name>A0ABR6TM30_9FIRM</name>
<evidence type="ECO:0000313" key="2">
    <source>
        <dbReference type="EMBL" id="MBC2576293.1"/>
    </source>
</evidence>
<gene>
    <name evidence="2" type="ORF">HLB29_06300</name>
</gene>
<dbReference type="RefSeq" id="WP_185624321.1">
    <property type="nucleotide sequence ID" value="NZ_JABGBW010000004.1"/>
</dbReference>
<sequence>MSESKDLKIHLRNIIDNYKNLEADIVKQLIFEWNPHGTTIGSNRENVWKELFERIVPKKFQVESNVFIIDSEGNRSSEVDLAIFDEQYTPYIFKHGVLKFIPIEAVAAVIECKSENKSEDVFQEWVKNIDSLRTSQDSIVRIARKIAFGSQSIDKVGGGYLNTQTASRPIKILCYISSTKNTQGHPKKGFDIVLEANKNQEEIDIIFSD</sequence>
<comment type="caution">
    <text evidence="2">The sequence shown here is derived from an EMBL/GenBank/DDBJ whole genome shotgun (WGS) entry which is preliminary data.</text>
</comment>
<evidence type="ECO:0000313" key="3">
    <source>
        <dbReference type="Proteomes" id="UP000713904"/>
    </source>
</evidence>
<accession>A0ABR6TM30</accession>
<dbReference type="EMBL" id="JABGBW010000004">
    <property type="protein sequence ID" value="MBC2576293.1"/>
    <property type="molecule type" value="Genomic_DNA"/>
</dbReference>
<dbReference type="Proteomes" id="UP000713904">
    <property type="component" value="Unassembled WGS sequence"/>
</dbReference>
<reference evidence="2 3" key="1">
    <citation type="submission" date="2020-05" db="EMBL/GenBank/DDBJ databases">
        <title>Draft genome of xy-202 and genomic insight in genome of the genus Peptostreptococcus.</title>
        <authorList>
            <person name="Zhang Z."/>
        </authorList>
    </citation>
    <scope>NUCLEOTIDE SEQUENCE [LARGE SCALE GENOMIC DNA]</scope>
    <source>
        <strain evidence="2 3">DSM 27025</strain>
    </source>
</reference>
<evidence type="ECO:0000259" key="1">
    <source>
        <dbReference type="Pfam" id="PF20247"/>
    </source>
</evidence>
<proteinExistence type="predicted"/>
<dbReference type="InterPro" id="IPR046537">
    <property type="entry name" value="DUF6602"/>
</dbReference>
<protein>
    <recommendedName>
        <fullName evidence="1">DUF6602 domain-containing protein</fullName>
    </recommendedName>
</protein>
<organism evidence="2 3">
    <name type="scientific">Peptostreptococcus canis</name>
    <dbReference type="NCBI Taxonomy" id="1159213"/>
    <lineage>
        <taxon>Bacteria</taxon>
        <taxon>Bacillati</taxon>
        <taxon>Bacillota</taxon>
        <taxon>Clostridia</taxon>
        <taxon>Peptostreptococcales</taxon>
        <taxon>Peptostreptococcaceae</taxon>
        <taxon>Peptostreptococcus</taxon>
    </lineage>
</organism>